<proteinExistence type="predicted"/>
<evidence type="ECO:0000256" key="1">
    <source>
        <dbReference type="SAM" id="MobiDB-lite"/>
    </source>
</evidence>
<dbReference type="AlphaFoldDB" id="A0AB39DAU6"/>
<evidence type="ECO:0008006" key="3">
    <source>
        <dbReference type="Google" id="ProtNLM"/>
    </source>
</evidence>
<evidence type="ECO:0000313" key="2">
    <source>
        <dbReference type="EMBL" id="XDJ50971.1"/>
    </source>
</evidence>
<organism evidence="2">
    <name type="scientific">Castellaniella ginsengisoli</name>
    <dbReference type="NCBI Taxonomy" id="546114"/>
    <lineage>
        <taxon>Bacteria</taxon>
        <taxon>Pseudomonadati</taxon>
        <taxon>Pseudomonadota</taxon>
        <taxon>Betaproteobacteria</taxon>
        <taxon>Burkholderiales</taxon>
        <taxon>Alcaligenaceae</taxon>
        <taxon>Castellaniella</taxon>
    </lineage>
</organism>
<dbReference type="RefSeq" id="WP_368647319.1">
    <property type="nucleotide sequence ID" value="NZ_CP158255.1"/>
</dbReference>
<protein>
    <recommendedName>
        <fullName evidence="3">DUF551 domain-containing protein</fullName>
    </recommendedName>
</protein>
<gene>
    <name evidence="2" type="ORF">ABRZ09_03685</name>
</gene>
<reference evidence="2" key="1">
    <citation type="submission" date="2024-05" db="EMBL/GenBank/DDBJ databases">
        <authorList>
            <person name="Luo Y.-C."/>
            <person name="Nicholds J."/>
            <person name="Mortimer T."/>
            <person name="Maboni G."/>
        </authorList>
    </citation>
    <scope>NUCLEOTIDE SEQUENCE</scope>
    <source>
        <strain evidence="2">151108</strain>
    </source>
</reference>
<name>A0AB39DAU6_9BURK</name>
<accession>A0AB39DAU6</accession>
<sequence>MSEDYIAEYWEDPDGTEPGWFEAAVEAEDSPNCWPTEPTHWMPLSPAPEGS</sequence>
<feature type="region of interest" description="Disordered" evidence="1">
    <location>
        <begin position="31"/>
        <end position="51"/>
    </location>
</feature>
<dbReference type="EMBL" id="CP158255">
    <property type="protein sequence ID" value="XDJ50971.1"/>
    <property type="molecule type" value="Genomic_DNA"/>
</dbReference>